<dbReference type="InterPro" id="IPR004895">
    <property type="entry name" value="Prenylated_rab_accept_PRA1"/>
</dbReference>
<keyword evidence="4 7" id="KW-0812">Transmembrane</keyword>
<evidence type="ECO:0000256" key="7">
    <source>
        <dbReference type="RuleBase" id="RU363107"/>
    </source>
</evidence>
<accession>A0A8S3YH93</accession>
<feature type="transmembrane region" description="Helical" evidence="7">
    <location>
        <begin position="137"/>
        <end position="170"/>
    </location>
</feature>
<evidence type="ECO:0000256" key="2">
    <source>
        <dbReference type="ARBA" id="ARBA00004234"/>
    </source>
</evidence>
<evidence type="ECO:0000256" key="1">
    <source>
        <dbReference type="ARBA" id="ARBA00004141"/>
    </source>
</evidence>
<organism evidence="8 9">
    <name type="scientific">Candidula unifasciata</name>
    <dbReference type="NCBI Taxonomy" id="100452"/>
    <lineage>
        <taxon>Eukaryota</taxon>
        <taxon>Metazoa</taxon>
        <taxon>Spiralia</taxon>
        <taxon>Lophotrochozoa</taxon>
        <taxon>Mollusca</taxon>
        <taxon>Gastropoda</taxon>
        <taxon>Heterobranchia</taxon>
        <taxon>Euthyneura</taxon>
        <taxon>Panpulmonata</taxon>
        <taxon>Eupulmonata</taxon>
        <taxon>Stylommatophora</taxon>
        <taxon>Helicina</taxon>
        <taxon>Helicoidea</taxon>
        <taxon>Geomitridae</taxon>
        <taxon>Candidula</taxon>
    </lineage>
</organism>
<dbReference type="Proteomes" id="UP000678393">
    <property type="component" value="Unassembled WGS sequence"/>
</dbReference>
<evidence type="ECO:0000313" key="8">
    <source>
        <dbReference type="EMBL" id="CAG5115748.1"/>
    </source>
</evidence>
<sequence length="194" mass="21783">MADKEILLEGHLDYSAPEKQTFKDRIMSMSLSSTSAREWFSKTRESVKPWHEFLSTSKFALPKTMAPLPKRIVKNIDNFQGNYLFVFLGLVIFCVLTSPLLLVAIAACLGACYIISLKNQDHKVTVMGREITLAQQYAAVGVMSFPIFWLAGAGSLVFWVIGASFFVIMLHASLYTSKEELEGFDLELEEIQTV</sequence>
<name>A0A8S3YH93_9EUPU</name>
<dbReference type="GO" id="GO:0016020">
    <property type="term" value="C:membrane"/>
    <property type="evidence" value="ECO:0007669"/>
    <property type="project" value="UniProtKB-SubCell"/>
</dbReference>
<feature type="transmembrane region" description="Helical" evidence="7">
    <location>
        <begin position="83"/>
        <end position="116"/>
    </location>
</feature>
<dbReference type="GO" id="GO:0005794">
    <property type="term" value="C:Golgi apparatus"/>
    <property type="evidence" value="ECO:0007669"/>
    <property type="project" value="TreeGrafter"/>
</dbReference>
<keyword evidence="9" id="KW-1185">Reference proteome</keyword>
<reference evidence="8" key="1">
    <citation type="submission" date="2021-04" db="EMBL/GenBank/DDBJ databases">
        <authorList>
            <consortium name="Molecular Ecology Group"/>
        </authorList>
    </citation>
    <scope>NUCLEOTIDE SEQUENCE</scope>
</reference>
<protein>
    <recommendedName>
        <fullName evidence="7">PRA1 family protein</fullName>
    </recommendedName>
</protein>
<dbReference type="EMBL" id="CAJHNH020000159">
    <property type="protein sequence ID" value="CAG5115748.1"/>
    <property type="molecule type" value="Genomic_DNA"/>
</dbReference>
<dbReference type="GO" id="GO:0008021">
    <property type="term" value="C:synaptic vesicle"/>
    <property type="evidence" value="ECO:0007669"/>
    <property type="project" value="UniProtKB-SubCell"/>
</dbReference>
<evidence type="ECO:0000256" key="3">
    <source>
        <dbReference type="ARBA" id="ARBA00006483"/>
    </source>
</evidence>
<evidence type="ECO:0000256" key="4">
    <source>
        <dbReference type="ARBA" id="ARBA00022692"/>
    </source>
</evidence>
<proteinExistence type="inferred from homology"/>
<gene>
    <name evidence="8" type="ORF">CUNI_LOCUS1306</name>
</gene>
<dbReference type="PANTHER" id="PTHR19317:SF0">
    <property type="entry name" value="PRENYLATED RAB ACCEPTOR PROTEIN 1"/>
    <property type="match status" value="1"/>
</dbReference>
<comment type="similarity">
    <text evidence="3 7">Belongs to the PRA1 family.</text>
</comment>
<keyword evidence="5 7" id="KW-1133">Transmembrane helix</keyword>
<evidence type="ECO:0000256" key="5">
    <source>
        <dbReference type="ARBA" id="ARBA00022989"/>
    </source>
</evidence>
<dbReference type="OrthoDB" id="63113at2759"/>
<dbReference type="Pfam" id="PF03208">
    <property type="entry name" value="PRA1"/>
    <property type="match status" value="1"/>
</dbReference>
<keyword evidence="6 7" id="KW-0472">Membrane</keyword>
<dbReference type="AlphaFoldDB" id="A0A8S3YH93"/>
<comment type="subcellular location">
    <subcellularLocation>
        <location evidence="2">Cytoplasmic vesicle</location>
        <location evidence="2">Secretory vesicle</location>
        <location evidence="2">Synaptic vesicle</location>
    </subcellularLocation>
    <subcellularLocation>
        <location evidence="1 7">Membrane</location>
        <topology evidence="1 7">Multi-pass membrane protein</topology>
    </subcellularLocation>
</comment>
<dbReference type="PANTHER" id="PTHR19317">
    <property type="entry name" value="PRENYLATED RAB ACCEPTOR 1-RELATED"/>
    <property type="match status" value="1"/>
</dbReference>
<evidence type="ECO:0000256" key="6">
    <source>
        <dbReference type="ARBA" id="ARBA00023136"/>
    </source>
</evidence>
<comment type="caution">
    <text evidence="8">The sequence shown here is derived from an EMBL/GenBank/DDBJ whole genome shotgun (WGS) entry which is preliminary data.</text>
</comment>
<evidence type="ECO:0000313" key="9">
    <source>
        <dbReference type="Proteomes" id="UP000678393"/>
    </source>
</evidence>